<dbReference type="STRING" id="888268.A0A1E5W8K9"/>
<evidence type="ECO:0000256" key="3">
    <source>
        <dbReference type="SAM" id="Coils"/>
    </source>
</evidence>
<accession>A0A1E5W8K9</accession>
<dbReference type="AlphaFoldDB" id="A0A1E5W8K9"/>
<comment type="caution">
    <text evidence="5">The sequence shown here is derived from an EMBL/GenBank/DDBJ whole genome shotgun (WGS) entry which is preliminary data.</text>
</comment>
<dbReference type="GO" id="GO:0005829">
    <property type="term" value="C:cytosol"/>
    <property type="evidence" value="ECO:0007669"/>
    <property type="project" value="TreeGrafter"/>
</dbReference>
<dbReference type="PANTHER" id="PTHR32054:SF17">
    <property type="entry name" value="EXPRESSED PROTEIN"/>
    <property type="match status" value="1"/>
</dbReference>
<keyword evidence="6" id="KW-1185">Reference proteome</keyword>
<evidence type="ECO:0000256" key="1">
    <source>
        <dbReference type="ARBA" id="ARBA00005485"/>
    </source>
</evidence>
<feature type="region of interest" description="Disordered" evidence="4">
    <location>
        <begin position="549"/>
        <end position="608"/>
    </location>
</feature>
<evidence type="ECO:0000313" key="5">
    <source>
        <dbReference type="EMBL" id="OEL33722.1"/>
    </source>
</evidence>
<comment type="similarity">
    <text evidence="1">Belongs to the WEB family.</text>
</comment>
<name>A0A1E5W8K9_9POAL</name>
<dbReference type="GO" id="GO:0009904">
    <property type="term" value="P:chloroplast accumulation movement"/>
    <property type="evidence" value="ECO:0007669"/>
    <property type="project" value="TreeGrafter"/>
</dbReference>
<feature type="non-terminal residue" evidence="5">
    <location>
        <position position="1"/>
    </location>
</feature>
<protein>
    <recommendedName>
        <fullName evidence="7">Myosin heavy chain</fullName>
    </recommendedName>
</protein>
<dbReference type="PANTHER" id="PTHR32054">
    <property type="entry name" value="HEAVY CHAIN, PUTATIVE, EXPRESSED-RELATED-RELATED"/>
    <property type="match status" value="1"/>
</dbReference>
<evidence type="ECO:0000256" key="2">
    <source>
        <dbReference type="ARBA" id="ARBA00023054"/>
    </source>
</evidence>
<sequence>LMAEIDTRPLESVQAAVGIFDQNRLTPDRNEEEIAILTKELATCKLQLEVRESQHKQATLKIEALQKAVQDLSDQYEKECMDAHMRIAQLEAENITIMSRQAEADGECRSLRDELAAVRGELGEAKASVAFVLREVEAMETRAILERESTKDALARILGLNETVLSSAVAAIRAEEERSVFFQEATIKFFNSDKNLEVIRRQVEMTERMEAELLAKTVEIEYLRSELKQFKEIYMSPAEAPDAAMVTAAAGCSDLDDHDQAQACEMGVRDHEPEAESTFQHSTEEECFVSEIFRKDGHVTSSDGNKTEIELSEDVVEDKQEAPGAMVQGTTVAEGNPDAQETRCLVAKISGEDYRAIQLDGKNIEAENKQEPAESDGVLPKTTASQGYDILLQDHEEAKEDVSFALESLRDDFQSVRSDAKDISIAEPGNVAIAGSQGPRAEAAVAQTSTRREGNSYTCVVATEIVSRDGDEFYTKELEPEPGQQGGSKLDGYVLVSKQSGVADVAAKDKQLDAARTEITDLRFSLEEAVRRAELAEEAKAALERELREELRRKQQTPSRRRAASDSEEGVRSAREGLAPTPAQTRPTPSRALRSARPGGEDMTPRCLTLGKVLNMKYK</sequence>
<keyword evidence="2 3" id="KW-0175">Coiled coil</keyword>
<evidence type="ECO:0000313" key="6">
    <source>
        <dbReference type="Proteomes" id="UP000095767"/>
    </source>
</evidence>
<feature type="compositionally biased region" description="Basic and acidic residues" evidence="4">
    <location>
        <begin position="563"/>
        <end position="575"/>
    </location>
</feature>
<dbReference type="Proteomes" id="UP000095767">
    <property type="component" value="Unassembled WGS sequence"/>
</dbReference>
<reference evidence="5 6" key="1">
    <citation type="submission" date="2016-09" db="EMBL/GenBank/DDBJ databases">
        <title>The draft genome of Dichanthelium oligosanthes: A C3 panicoid grass species.</title>
        <authorList>
            <person name="Studer A.J."/>
            <person name="Schnable J.C."/>
            <person name="Brutnell T.P."/>
        </authorList>
    </citation>
    <scope>NUCLEOTIDE SEQUENCE [LARGE SCALE GENOMIC DNA]</scope>
    <source>
        <strain evidence="6">cv. Kellogg 1175</strain>
        <tissue evidence="5">Leaf</tissue>
    </source>
</reference>
<dbReference type="OrthoDB" id="673185at2759"/>
<gene>
    <name evidence="5" type="ORF">BAE44_0005256</name>
</gene>
<dbReference type="GO" id="GO:0009903">
    <property type="term" value="P:chloroplast avoidance movement"/>
    <property type="evidence" value="ECO:0007669"/>
    <property type="project" value="TreeGrafter"/>
</dbReference>
<feature type="coiled-coil region" evidence="3">
    <location>
        <begin position="48"/>
        <end position="93"/>
    </location>
</feature>
<evidence type="ECO:0000256" key="4">
    <source>
        <dbReference type="SAM" id="MobiDB-lite"/>
    </source>
</evidence>
<evidence type="ECO:0008006" key="7">
    <source>
        <dbReference type="Google" id="ProtNLM"/>
    </source>
</evidence>
<dbReference type="EMBL" id="LWDX02017754">
    <property type="protein sequence ID" value="OEL33722.1"/>
    <property type="molecule type" value="Genomic_DNA"/>
</dbReference>
<organism evidence="5 6">
    <name type="scientific">Dichanthelium oligosanthes</name>
    <dbReference type="NCBI Taxonomy" id="888268"/>
    <lineage>
        <taxon>Eukaryota</taxon>
        <taxon>Viridiplantae</taxon>
        <taxon>Streptophyta</taxon>
        <taxon>Embryophyta</taxon>
        <taxon>Tracheophyta</taxon>
        <taxon>Spermatophyta</taxon>
        <taxon>Magnoliopsida</taxon>
        <taxon>Liliopsida</taxon>
        <taxon>Poales</taxon>
        <taxon>Poaceae</taxon>
        <taxon>PACMAD clade</taxon>
        <taxon>Panicoideae</taxon>
        <taxon>Panicodae</taxon>
        <taxon>Paniceae</taxon>
        <taxon>Dichantheliinae</taxon>
        <taxon>Dichanthelium</taxon>
    </lineage>
</organism>
<proteinExistence type="inferred from homology"/>